<organism evidence="2 3">
    <name type="scientific">Rhodococcus qingshengii</name>
    <dbReference type="NCBI Taxonomy" id="334542"/>
    <lineage>
        <taxon>Bacteria</taxon>
        <taxon>Bacillati</taxon>
        <taxon>Actinomycetota</taxon>
        <taxon>Actinomycetes</taxon>
        <taxon>Mycobacteriales</taxon>
        <taxon>Nocardiaceae</taxon>
        <taxon>Rhodococcus</taxon>
        <taxon>Rhodococcus erythropolis group</taxon>
    </lineage>
</organism>
<evidence type="ECO:0000313" key="3">
    <source>
        <dbReference type="Proteomes" id="UP001217325"/>
    </source>
</evidence>
<name>A0AAW6LFB9_RHOSG</name>
<dbReference type="AlphaFoldDB" id="A0AAW6LFB9"/>
<accession>A0AAW6LFB9</accession>
<sequence>MHLTATTSTTTGAAGNSDPKDAESTLDMSGRPAALRARSAAATRPGGADVTA</sequence>
<dbReference type="Proteomes" id="UP001217325">
    <property type="component" value="Unassembled WGS sequence"/>
</dbReference>
<protein>
    <submittedName>
        <fullName evidence="2">Uncharacterized protein</fullName>
    </submittedName>
</protein>
<reference evidence="2" key="1">
    <citation type="submission" date="2023-02" db="EMBL/GenBank/DDBJ databases">
        <title>A novel hydrolase synthesized by Rhodococcus erythropolis HQ is responsible for the detoxification of Zearalenone.</title>
        <authorList>
            <person name="Hu J."/>
            <person name="Xu J."/>
        </authorList>
    </citation>
    <scope>NUCLEOTIDE SEQUENCE</scope>
    <source>
        <strain evidence="2">HQ</strain>
    </source>
</reference>
<feature type="compositionally biased region" description="Low complexity" evidence="1">
    <location>
        <begin position="31"/>
        <end position="44"/>
    </location>
</feature>
<evidence type="ECO:0000313" key="2">
    <source>
        <dbReference type="EMBL" id="MDE8644488.1"/>
    </source>
</evidence>
<feature type="region of interest" description="Disordered" evidence="1">
    <location>
        <begin position="1"/>
        <end position="52"/>
    </location>
</feature>
<comment type="caution">
    <text evidence="2">The sequence shown here is derived from an EMBL/GenBank/DDBJ whole genome shotgun (WGS) entry which is preliminary data.</text>
</comment>
<feature type="compositionally biased region" description="Low complexity" evidence="1">
    <location>
        <begin position="1"/>
        <end position="15"/>
    </location>
</feature>
<proteinExistence type="predicted"/>
<gene>
    <name evidence="2" type="ORF">PXH69_05965</name>
</gene>
<evidence type="ECO:0000256" key="1">
    <source>
        <dbReference type="SAM" id="MobiDB-lite"/>
    </source>
</evidence>
<dbReference type="GeneID" id="64142294"/>
<dbReference type="RefSeq" id="WP_155277906.1">
    <property type="nucleotide sequence ID" value="NZ_AP023172.1"/>
</dbReference>
<dbReference type="EMBL" id="JARDXE010000003">
    <property type="protein sequence ID" value="MDE8644488.1"/>
    <property type="molecule type" value="Genomic_DNA"/>
</dbReference>